<comment type="caution">
    <text evidence="1">The sequence shown here is derived from an EMBL/GenBank/DDBJ whole genome shotgun (WGS) entry which is preliminary data.</text>
</comment>
<sequence length="106" mass="11813">MAITPVTTAAFVRAVRRFATQTPDWASAIRYQTLPDERGDLTLAAYRAYGDRTQFMVIFAAAGLDTLEQVLPEQLLVLPNFTQLQLIKRQTNYLTDAEAAAYSALD</sequence>
<organism evidence="1 2">
    <name type="scientific">Burkholderia ubonensis</name>
    <dbReference type="NCBI Taxonomy" id="101571"/>
    <lineage>
        <taxon>Bacteria</taxon>
        <taxon>Pseudomonadati</taxon>
        <taxon>Pseudomonadota</taxon>
        <taxon>Betaproteobacteria</taxon>
        <taxon>Burkholderiales</taxon>
        <taxon>Burkholderiaceae</taxon>
        <taxon>Burkholderia</taxon>
        <taxon>Burkholderia cepacia complex</taxon>
    </lineage>
</organism>
<name>A0ABD4E0C9_9BURK</name>
<gene>
    <name evidence="1" type="ORF">WJ68_16000</name>
</gene>
<proteinExistence type="predicted"/>
<evidence type="ECO:0000313" key="1">
    <source>
        <dbReference type="EMBL" id="KVN83417.1"/>
    </source>
</evidence>
<dbReference type="EMBL" id="LPAD01000071">
    <property type="protein sequence ID" value="KVN83417.1"/>
    <property type="molecule type" value="Genomic_DNA"/>
</dbReference>
<reference evidence="1 2" key="1">
    <citation type="submission" date="2015-11" db="EMBL/GenBank/DDBJ databases">
        <title>Expanding the genomic diversity of Burkholderia species for the development of highly accurate diagnostics.</title>
        <authorList>
            <person name="Sahl J."/>
            <person name="Keim P."/>
            <person name="Wagner D."/>
        </authorList>
    </citation>
    <scope>NUCLEOTIDE SEQUENCE [LARGE SCALE GENOMIC DNA]</scope>
    <source>
        <strain evidence="1 2">MSMB1585WGS</strain>
    </source>
</reference>
<dbReference type="Proteomes" id="UP000057910">
    <property type="component" value="Unassembled WGS sequence"/>
</dbReference>
<protein>
    <submittedName>
        <fullName evidence="1">Uncharacterized protein</fullName>
    </submittedName>
</protein>
<dbReference type="AlphaFoldDB" id="A0ABD4E0C9"/>
<dbReference type="RefSeq" id="WP_060040226.1">
    <property type="nucleotide sequence ID" value="NZ_LPAD01000071.1"/>
</dbReference>
<accession>A0ABD4E0C9</accession>
<evidence type="ECO:0000313" key="2">
    <source>
        <dbReference type="Proteomes" id="UP000057910"/>
    </source>
</evidence>